<proteinExistence type="predicted"/>
<evidence type="ECO:0000313" key="2">
    <source>
        <dbReference type="EMBL" id="KAK1579590.1"/>
    </source>
</evidence>
<dbReference type="EMBL" id="JAHLJV010000064">
    <property type="protein sequence ID" value="KAK1579590.1"/>
    <property type="molecule type" value="Genomic_DNA"/>
</dbReference>
<evidence type="ECO:0000256" key="1">
    <source>
        <dbReference type="SAM" id="Phobius"/>
    </source>
</evidence>
<dbReference type="AlphaFoldDB" id="A0AAD8UZS2"/>
<dbReference type="RefSeq" id="XP_060410709.1">
    <property type="nucleotide sequence ID" value="XM_060558592.1"/>
</dbReference>
<gene>
    <name evidence="2" type="ORF">LY79DRAFT_563745</name>
</gene>
<dbReference type="Proteomes" id="UP001230504">
    <property type="component" value="Unassembled WGS sequence"/>
</dbReference>
<keyword evidence="1" id="KW-0472">Membrane</keyword>
<reference evidence="2" key="1">
    <citation type="submission" date="2021-06" db="EMBL/GenBank/DDBJ databases">
        <title>Comparative genomics, transcriptomics and evolutionary studies reveal genomic signatures of adaptation to plant cell wall in hemibiotrophic fungi.</title>
        <authorList>
            <consortium name="DOE Joint Genome Institute"/>
            <person name="Baroncelli R."/>
            <person name="Diaz J.F."/>
            <person name="Benocci T."/>
            <person name="Peng M."/>
            <person name="Battaglia E."/>
            <person name="Haridas S."/>
            <person name="Andreopoulos W."/>
            <person name="Labutti K."/>
            <person name="Pangilinan J."/>
            <person name="Floch G.L."/>
            <person name="Makela M.R."/>
            <person name="Henrissat B."/>
            <person name="Grigoriev I.V."/>
            <person name="Crouch J.A."/>
            <person name="De Vries R.P."/>
            <person name="Sukno S.A."/>
            <person name="Thon M.R."/>
        </authorList>
    </citation>
    <scope>NUCLEOTIDE SEQUENCE</scope>
    <source>
        <strain evidence="2">CBS 125086</strain>
    </source>
</reference>
<sequence length="71" mass="7951">MRCASRLDREPLIDKRSIEPKDVLISKLVMEHLRPSHVGKSDAVWVAFLLFVSGNATMVNMIALGREDVTS</sequence>
<dbReference type="GeneID" id="85442832"/>
<keyword evidence="1" id="KW-0812">Transmembrane</keyword>
<comment type="caution">
    <text evidence="2">The sequence shown here is derived from an EMBL/GenBank/DDBJ whole genome shotgun (WGS) entry which is preliminary data.</text>
</comment>
<organism evidence="2 3">
    <name type="scientific">Colletotrichum navitas</name>
    <dbReference type="NCBI Taxonomy" id="681940"/>
    <lineage>
        <taxon>Eukaryota</taxon>
        <taxon>Fungi</taxon>
        <taxon>Dikarya</taxon>
        <taxon>Ascomycota</taxon>
        <taxon>Pezizomycotina</taxon>
        <taxon>Sordariomycetes</taxon>
        <taxon>Hypocreomycetidae</taxon>
        <taxon>Glomerellales</taxon>
        <taxon>Glomerellaceae</taxon>
        <taxon>Colletotrichum</taxon>
        <taxon>Colletotrichum graminicola species complex</taxon>
    </lineage>
</organism>
<feature type="transmembrane region" description="Helical" evidence="1">
    <location>
        <begin position="43"/>
        <end position="64"/>
    </location>
</feature>
<accession>A0AAD8UZS2</accession>
<keyword evidence="3" id="KW-1185">Reference proteome</keyword>
<name>A0AAD8UZS2_9PEZI</name>
<protein>
    <submittedName>
        <fullName evidence="2">Uncharacterized protein</fullName>
    </submittedName>
</protein>
<evidence type="ECO:0000313" key="3">
    <source>
        <dbReference type="Proteomes" id="UP001230504"/>
    </source>
</evidence>
<keyword evidence="1" id="KW-1133">Transmembrane helix</keyword>